<keyword evidence="6 8" id="KW-0460">Magnesium</keyword>
<comment type="cofactor">
    <cofactor evidence="1 8">
        <name>Mg(2+)</name>
        <dbReference type="ChEBI" id="CHEBI:18420"/>
    </cofactor>
</comment>
<dbReference type="SUPFAM" id="SSF88723">
    <property type="entry name" value="PIN domain-like"/>
    <property type="match status" value="1"/>
</dbReference>
<evidence type="ECO:0000256" key="4">
    <source>
        <dbReference type="ARBA" id="ARBA00022723"/>
    </source>
</evidence>
<evidence type="ECO:0000256" key="5">
    <source>
        <dbReference type="ARBA" id="ARBA00022801"/>
    </source>
</evidence>
<keyword evidence="4 8" id="KW-0479">Metal-binding</keyword>
<feature type="binding site" evidence="8">
    <location>
        <position position="98"/>
    </location>
    <ligand>
        <name>Mg(2+)</name>
        <dbReference type="ChEBI" id="CHEBI:18420"/>
    </ligand>
</feature>
<evidence type="ECO:0000256" key="6">
    <source>
        <dbReference type="ARBA" id="ARBA00022842"/>
    </source>
</evidence>
<dbReference type="EC" id="3.1.-.-" evidence="8"/>
<dbReference type="InterPro" id="IPR002716">
    <property type="entry name" value="PIN_dom"/>
</dbReference>
<organism evidence="10 11">
    <name type="scientific">Methylobacterium symbioticum</name>
    <dbReference type="NCBI Taxonomy" id="2584084"/>
    <lineage>
        <taxon>Bacteria</taxon>
        <taxon>Pseudomonadati</taxon>
        <taxon>Pseudomonadota</taxon>
        <taxon>Alphaproteobacteria</taxon>
        <taxon>Hyphomicrobiales</taxon>
        <taxon>Methylobacteriaceae</taxon>
        <taxon>Methylobacterium</taxon>
    </lineage>
</organism>
<reference evidence="10 11" key="1">
    <citation type="submission" date="2019-06" db="EMBL/GenBank/DDBJ databases">
        <authorList>
            <person name="Rodrigo-Torres L."/>
            <person name="Arahal R. D."/>
            <person name="Lucena T."/>
        </authorList>
    </citation>
    <scope>NUCLEOTIDE SEQUENCE [LARGE SCALE GENOMIC DNA]</scope>
    <source>
        <strain evidence="10 11">SB0023/3</strain>
    </source>
</reference>
<evidence type="ECO:0000256" key="3">
    <source>
        <dbReference type="ARBA" id="ARBA00022722"/>
    </source>
</evidence>
<dbReference type="GO" id="GO:0004540">
    <property type="term" value="F:RNA nuclease activity"/>
    <property type="evidence" value="ECO:0007669"/>
    <property type="project" value="InterPro"/>
</dbReference>
<dbReference type="Pfam" id="PF01850">
    <property type="entry name" value="PIN"/>
    <property type="match status" value="1"/>
</dbReference>
<gene>
    <name evidence="10" type="primary">vapC_2</name>
    <name evidence="8" type="synonym">vapC</name>
    <name evidence="10" type="ORF">MET9862_04959</name>
</gene>
<evidence type="ECO:0000256" key="1">
    <source>
        <dbReference type="ARBA" id="ARBA00001946"/>
    </source>
</evidence>
<evidence type="ECO:0000256" key="7">
    <source>
        <dbReference type="ARBA" id="ARBA00038093"/>
    </source>
</evidence>
<keyword evidence="2 8" id="KW-1277">Toxin-antitoxin system</keyword>
<dbReference type="PANTHER" id="PTHR33653">
    <property type="entry name" value="RIBONUCLEASE VAPC2"/>
    <property type="match status" value="1"/>
</dbReference>
<evidence type="ECO:0000313" key="10">
    <source>
        <dbReference type="EMBL" id="VUD74330.1"/>
    </source>
</evidence>
<proteinExistence type="inferred from homology"/>
<dbReference type="CDD" id="cd09871">
    <property type="entry name" value="PIN_MtVapC28-VapC30-like"/>
    <property type="match status" value="1"/>
</dbReference>
<dbReference type="EMBL" id="CABFPH010000117">
    <property type="protein sequence ID" value="VUD74330.1"/>
    <property type="molecule type" value="Genomic_DNA"/>
</dbReference>
<feature type="domain" description="PIN" evidence="9">
    <location>
        <begin position="2"/>
        <end position="123"/>
    </location>
</feature>
<keyword evidence="11" id="KW-1185">Reference proteome</keyword>
<dbReference type="PANTHER" id="PTHR33653:SF1">
    <property type="entry name" value="RIBONUCLEASE VAPC2"/>
    <property type="match status" value="1"/>
</dbReference>
<dbReference type="InterPro" id="IPR050556">
    <property type="entry name" value="Type_II_TA_system_RNase"/>
</dbReference>
<dbReference type="Proteomes" id="UP000410984">
    <property type="component" value="Unassembled WGS sequence"/>
</dbReference>
<keyword evidence="3 8" id="KW-0540">Nuclease</keyword>
<dbReference type="InterPro" id="IPR022907">
    <property type="entry name" value="VapC_family"/>
</dbReference>
<comment type="function">
    <text evidence="8">Toxic component of a toxin-antitoxin (TA) system. An RNase.</text>
</comment>
<evidence type="ECO:0000256" key="2">
    <source>
        <dbReference type="ARBA" id="ARBA00022649"/>
    </source>
</evidence>
<dbReference type="RefSeq" id="WP_306438912.1">
    <property type="nucleotide sequence ID" value="NZ_CABFPH010000117.1"/>
</dbReference>
<comment type="similarity">
    <text evidence="7 8">Belongs to the PINc/VapC protein family.</text>
</comment>
<dbReference type="GO" id="GO:0000287">
    <property type="term" value="F:magnesium ion binding"/>
    <property type="evidence" value="ECO:0007669"/>
    <property type="project" value="UniProtKB-UniRule"/>
</dbReference>
<dbReference type="GO" id="GO:0090729">
    <property type="term" value="F:toxin activity"/>
    <property type="evidence" value="ECO:0007669"/>
    <property type="project" value="UniProtKB-KW"/>
</dbReference>
<protein>
    <recommendedName>
        <fullName evidence="8">Ribonuclease VapC</fullName>
        <shortName evidence="8">RNase VapC</shortName>
        <ecNumber evidence="8">3.1.-.-</ecNumber>
    </recommendedName>
    <alternativeName>
        <fullName evidence="8">Toxin VapC</fullName>
    </alternativeName>
</protein>
<accession>A0A509EJJ4</accession>
<evidence type="ECO:0000256" key="8">
    <source>
        <dbReference type="HAMAP-Rule" id="MF_00265"/>
    </source>
</evidence>
<keyword evidence="8" id="KW-0800">Toxin</keyword>
<dbReference type="HAMAP" id="MF_00265">
    <property type="entry name" value="VapC_Nob1"/>
    <property type="match status" value="1"/>
</dbReference>
<evidence type="ECO:0000313" key="11">
    <source>
        <dbReference type="Proteomes" id="UP000410984"/>
    </source>
</evidence>
<dbReference type="Gene3D" id="3.40.50.1010">
    <property type="entry name" value="5'-nuclease"/>
    <property type="match status" value="1"/>
</dbReference>
<dbReference type="GO" id="GO:0016787">
    <property type="term" value="F:hydrolase activity"/>
    <property type="evidence" value="ECO:0007669"/>
    <property type="project" value="UniProtKB-KW"/>
</dbReference>
<dbReference type="InterPro" id="IPR029060">
    <property type="entry name" value="PIN-like_dom_sf"/>
</dbReference>
<keyword evidence="5 8" id="KW-0378">Hydrolase</keyword>
<feature type="binding site" evidence="8">
    <location>
        <position position="5"/>
    </location>
    <ligand>
        <name>Mg(2+)</name>
        <dbReference type="ChEBI" id="CHEBI:18420"/>
    </ligand>
</feature>
<sequence length="129" mass="13973">MIVVDTSAFVAIFLQEPDADLLSSRLALAEAATMSAATYLECAMVVSRYPDGRAALDDWLLRRGIVIDPVDHALAQAAADAFERYGKGRHPAGLNFGDCFSYALAQTRGAPLLFKGDDFARTDVRRPPP</sequence>
<evidence type="ECO:0000259" key="9">
    <source>
        <dbReference type="Pfam" id="PF01850"/>
    </source>
</evidence>
<name>A0A509EJJ4_9HYPH</name>
<dbReference type="AlphaFoldDB" id="A0A509EJJ4"/>